<dbReference type="InterPro" id="IPR001998">
    <property type="entry name" value="Xylose_isomerase"/>
</dbReference>
<name>A0A0D6QWY3_ARACU</name>
<dbReference type="InterPro" id="IPR013452">
    <property type="entry name" value="Xylose_isom_bac"/>
</dbReference>
<evidence type="ECO:0000256" key="7">
    <source>
        <dbReference type="ARBA" id="ARBA00033659"/>
    </source>
</evidence>
<sequence length="482" mass="54175">MKYTMFLRFFFFASLAVTLAKGESIADQTCGAESGVESYSIVDKEWQGEFFPGIPKIKYEGPSSKNPLAYKWYNAEEQILGKKMKDWMRFSVAFWHTFRGTGADPFGAPTKSWPWEDGTNSLSMALKRMRANFEFLTKLGVEFWCFHDRDIAPDGKTLEESNANLDAVVALAKQLQKETGIHPLWGTAQLFMHPRYMHGAATSPDVRVFAYAAAQVKKAVEVTHELGGENFVFWGGREGYQTLLNTDLKRELDHMAMFFKAAVNWKKAIGFNGTFLIEPKPQEPTKHQYDWDVAAAAGFLHRYGLAEEFKLNVECNHATLAGHSCHHELELARILGMLGNIDANTGDEQTGWDTDEFLTDIPEATLVMLTVIKNGGLAPGGFNFDAKLRRESVDLEDLFIAHISGMDTLARGLRNAAKLLEDGALTKLVEKRYETFDSEIGAQIEKGEVSFQELENKVKEWGEPPLTSGKQELAEMIFNSYI</sequence>
<evidence type="ECO:0000256" key="5">
    <source>
        <dbReference type="ARBA" id="ARBA00023235"/>
    </source>
</evidence>
<dbReference type="GO" id="GO:0009045">
    <property type="term" value="F:xylose isomerase activity"/>
    <property type="evidence" value="ECO:0007669"/>
    <property type="project" value="UniProtKB-EC"/>
</dbReference>
<dbReference type="AlphaFoldDB" id="A0A0D6QWY3"/>
<feature type="chain" id="PRO_5002311556" description="Xylose isomerase" evidence="9">
    <location>
        <begin position="23"/>
        <end position="482"/>
    </location>
</feature>
<keyword evidence="6 8" id="KW-0119">Carbohydrate metabolism</keyword>
<dbReference type="PANTHER" id="PTHR48408:SF1">
    <property type="entry name" value="XYLOSE ISOMERASE"/>
    <property type="match status" value="1"/>
</dbReference>
<evidence type="ECO:0000256" key="9">
    <source>
        <dbReference type="SAM" id="SignalP"/>
    </source>
</evidence>
<dbReference type="SUPFAM" id="SSF51658">
    <property type="entry name" value="Xylose isomerase-like"/>
    <property type="match status" value="1"/>
</dbReference>
<evidence type="ECO:0000313" key="10">
    <source>
        <dbReference type="EMBL" id="JAG95054.1"/>
    </source>
</evidence>
<dbReference type="PANTHER" id="PTHR48408">
    <property type="match status" value="1"/>
</dbReference>
<comment type="similarity">
    <text evidence="1 8">Belongs to the xylose isomerase family.</text>
</comment>
<dbReference type="InterPro" id="IPR036237">
    <property type="entry name" value="Xyl_isomerase-like_sf"/>
</dbReference>
<keyword evidence="5 8" id="KW-0413">Isomerase</keyword>
<evidence type="ECO:0000256" key="2">
    <source>
        <dbReference type="ARBA" id="ARBA00011958"/>
    </source>
</evidence>
<evidence type="ECO:0000256" key="4">
    <source>
        <dbReference type="ARBA" id="ARBA00022723"/>
    </source>
</evidence>
<keyword evidence="4 8" id="KW-0479">Metal-binding</keyword>
<evidence type="ECO:0000256" key="3">
    <source>
        <dbReference type="ARBA" id="ARBA00022629"/>
    </source>
</evidence>
<evidence type="ECO:0000256" key="6">
    <source>
        <dbReference type="ARBA" id="ARBA00023277"/>
    </source>
</evidence>
<protein>
    <recommendedName>
        <fullName evidence="2 8">Xylose isomerase</fullName>
        <ecNumber evidence="2 8">5.3.1.5</ecNumber>
    </recommendedName>
</protein>
<reference evidence="10" key="1">
    <citation type="submission" date="2015-03" db="EMBL/GenBank/DDBJ databases">
        <title>A transcriptome of Araucaria cunninghamii, an australian fine timber species.</title>
        <authorList>
            <person name="Jing Yi C.J.Y."/>
            <person name="Yin San L.Y.S."/>
            <person name="Abdul Karim S.S."/>
            <person name="Wan Azmi N.N."/>
            <person name="Hercus R.R."/>
            <person name="Croft L.L."/>
        </authorList>
    </citation>
    <scope>NUCLEOTIDE SEQUENCE</scope>
    <source>
        <strain evidence="10">MI0301</strain>
        <tissue evidence="10">Leaf</tissue>
    </source>
</reference>
<proteinExistence type="inferred from homology"/>
<dbReference type="PROSITE" id="PS51415">
    <property type="entry name" value="XYLOSE_ISOMERASE"/>
    <property type="match status" value="1"/>
</dbReference>
<dbReference type="FunFam" id="3.20.20.150:FF:000002">
    <property type="entry name" value="Xylose isomerase"/>
    <property type="match status" value="1"/>
</dbReference>
<organism evidence="10">
    <name type="scientific">Araucaria cunninghamii</name>
    <name type="common">Hoop pine</name>
    <name type="synonym">Moreton Bay pine</name>
    <dbReference type="NCBI Taxonomy" id="56994"/>
    <lineage>
        <taxon>Eukaryota</taxon>
        <taxon>Viridiplantae</taxon>
        <taxon>Streptophyta</taxon>
        <taxon>Embryophyta</taxon>
        <taxon>Tracheophyta</taxon>
        <taxon>Spermatophyta</taxon>
        <taxon>Pinopsida</taxon>
        <taxon>Pinidae</taxon>
        <taxon>Conifers II</taxon>
        <taxon>Araucariales</taxon>
        <taxon>Araucariaceae</taxon>
        <taxon>Araucaria</taxon>
    </lineage>
</organism>
<dbReference type="EC" id="5.3.1.5" evidence="2 8"/>
<dbReference type="GO" id="GO:0046872">
    <property type="term" value="F:metal ion binding"/>
    <property type="evidence" value="ECO:0007669"/>
    <property type="project" value="UniProtKB-KW"/>
</dbReference>
<keyword evidence="9" id="KW-0732">Signal</keyword>
<keyword evidence="3 8" id="KW-0859">Xylose metabolism</keyword>
<dbReference type="Gene3D" id="3.20.20.150">
    <property type="entry name" value="Divalent-metal-dependent TIM barrel enzymes"/>
    <property type="match status" value="1"/>
</dbReference>
<dbReference type="NCBIfam" id="NF003998">
    <property type="entry name" value="PRK05474.1"/>
    <property type="match status" value="1"/>
</dbReference>
<dbReference type="PRINTS" id="PR00688">
    <property type="entry name" value="XYLOSISMRASE"/>
</dbReference>
<accession>A0A0D6QWY3</accession>
<dbReference type="GO" id="GO:0042732">
    <property type="term" value="P:D-xylose metabolic process"/>
    <property type="evidence" value="ECO:0007669"/>
    <property type="project" value="UniProtKB-KW"/>
</dbReference>
<dbReference type="EMBL" id="GCKF01041656">
    <property type="protein sequence ID" value="JAG95054.1"/>
    <property type="molecule type" value="Transcribed_RNA"/>
</dbReference>
<evidence type="ECO:0000256" key="8">
    <source>
        <dbReference type="RuleBase" id="RU000609"/>
    </source>
</evidence>
<dbReference type="HAMAP" id="MF_00455">
    <property type="entry name" value="Xylose_isom_A"/>
    <property type="match status" value="1"/>
</dbReference>
<evidence type="ECO:0000256" key="1">
    <source>
        <dbReference type="ARBA" id="ARBA00005765"/>
    </source>
</evidence>
<comment type="catalytic activity">
    <reaction evidence="7 8">
        <text>alpha-D-xylose = alpha-D-xylulofuranose</text>
        <dbReference type="Rhea" id="RHEA:22816"/>
        <dbReference type="ChEBI" id="CHEBI:28518"/>
        <dbReference type="ChEBI" id="CHEBI:188998"/>
        <dbReference type="EC" id="5.3.1.5"/>
    </reaction>
</comment>
<feature type="signal peptide" evidence="9">
    <location>
        <begin position="1"/>
        <end position="22"/>
    </location>
</feature>
<dbReference type="NCBIfam" id="TIGR02630">
    <property type="entry name" value="xylose_isom_A"/>
    <property type="match status" value="1"/>
</dbReference>